<sequence>MTSLPLEQRRVILVAFDNSGNAKDAFNWAEQYILRPGKDHVVLISVVQDDGAGFLDSFLLKSVSLGEIDDALGYGDGDTYPEQEQKEFLKTAEERAEKLLHDLSRPIAKQDISVQRIVVRNADPRTVICQAAINNRAELIVIGSRGLSTIKRALIGSVSDYVVKNAECPVLVVKSKDAQHAS</sequence>
<evidence type="ECO:0000259" key="1">
    <source>
        <dbReference type="Pfam" id="PF00582"/>
    </source>
</evidence>
<dbReference type="Gene3D" id="3.40.50.620">
    <property type="entry name" value="HUPs"/>
    <property type="match status" value="1"/>
</dbReference>
<dbReference type="Pfam" id="PF00582">
    <property type="entry name" value="Usp"/>
    <property type="match status" value="1"/>
</dbReference>
<dbReference type="CDD" id="cd23659">
    <property type="entry name" value="USP_At3g01520-like"/>
    <property type="match status" value="1"/>
</dbReference>
<dbReference type="AlphaFoldDB" id="A0A4P9XG26"/>
<dbReference type="PRINTS" id="PR01438">
    <property type="entry name" value="UNVRSLSTRESS"/>
</dbReference>
<dbReference type="PANTHER" id="PTHR31964">
    <property type="entry name" value="ADENINE NUCLEOTIDE ALPHA HYDROLASES-LIKE SUPERFAMILY PROTEIN"/>
    <property type="match status" value="1"/>
</dbReference>
<dbReference type="PANTHER" id="PTHR31964:SF113">
    <property type="entry name" value="USPA DOMAIN-CONTAINING PROTEIN"/>
    <property type="match status" value="1"/>
</dbReference>
<dbReference type="STRING" id="78915.A0A4P9XG26"/>
<keyword evidence="3" id="KW-1185">Reference proteome</keyword>
<name>A0A4P9XG26_9FUNG</name>
<dbReference type="InterPro" id="IPR006016">
    <property type="entry name" value="UspA"/>
</dbReference>
<dbReference type="InterPro" id="IPR006015">
    <property type="entry name" value="Universal_stress_UspA"/>
</dbReference>
<dbReference type="InterPro" id="IPR014729">
    <property type="entry name" value="Rossmann-like_a/b/a_fold"/>
</dbReference>
<gene>
    <name evidence="2" type="ORF">THASP1DRAFT_33666</name>
</gene>
<reference evidence="3" key="1">
    <citation type="journal article" date="2018" name="Nat. Microbiol.">
        <title>Leveraging single-cell genomics to expand the fungal tree of life.</title>
        <authorList>
            <person name="Ahrendt S.R."/>
            <person name="Quandt C.A."/>
            <person name="Ciobanu D."/>
            <person name="Clum A."/>
            <person name="Salamov A."/>
            <person name="Andreopoulos B."/>
            <person name="Cheng J.F."/>
            <person name="Woyke T."/>
            <person name="Pelin A."/>
            <person name="Henrissat B."/>
            <person name="Reynolds N.K."/>
            <person name="Benny G.L."/>
            <person name="Smith M.E."/>
            <person name="James T.Y."/>
            <person name="Grigoriev I.V."/>
        </authorList>
    </citation>
    <scope>NUCLEOTIDE SEQUENCE [LARGE SCALE GENOMIC DNA]</scope>
    <source>
        <strain evidence="3">RSA 1356</strain>
    </source>
</reference>
<evidence type="ECO:0000313" key="3">
    <source>
        <dbReference type="Proteomes" id="UP000271241"/>
    </source>
</evidence>
<proteinExistence type="predicted"/>
<dbReference type="Proteomes" id="UP000271241">
    <property type="component" value="Unassembled WGS sequence"/>
</dbReference>
<feature type="domain" description="UspA" evidence="1">
    <location>
        <begin position="74"/>
        <end position="174"/>
    </location>
</feature>
<dbReference type="OrthoDB" id="843225at2759"/>
<dbReference type="EMBL" id="KZ993631">
    <property type="protein sequence ID" value="RKP04554.1"/>
    <property type="molecule type" value="Genomic_DNA"/>
</dbReference>
<protein>
    <recommendedName>
        <fullName evidence="1">UspA domain-containing protein</fullName>
    </recommendedName>
</protein>
<evidence type="ECO:0000313" key="2">
    <source>
        <dbReference type="EMBL" id="RKP04554.1"/>
    </source>
</evidence>
<organism evidence="2 3">
    <name type="scientific">Thamnocephalis sphaerospora</name>
    <dbReference type="NCBI Taxonomy" id="78915"/>
    <lineage>
        <taxon>Eukaryota</taxon>
        <taxon>Fungi</taxon>
        <taxon>Fungi incertae sedis</taxon>
        <taxon>Zoopagomycota</taxon>
        <taxon>Zoopagomycotina</taxon>
        <taxon>Zoopagomycetes</taxon>
        <taxon>Zoopagales</taxon>
        <taxon>Sigmoideomycetaceae</taxon>
        <taxon>Thamnocephalis</taxon>
    </lineage>
</organism>
<dbReference type="SUPFAM" id="SSF52402">
    <property type="entry name" value="Adenine nucleotide alpha hydrolases-like"/>
    <property type="match status" value="1"/>
</dbReference>
<accession>A0A4P9XG26</accession>